<protein>
    <recommendedName>
        <fullName evidence="2">Phage tail protein</fullName>
    </recommendedName>
</protein>
<name>A0AAU8G4J2_9MICO</name>
<accession>A0AAU8G4J2</accession>
<dbReference type="AlphaFoldDB" id="A0AAU8G4J2"/>
<proteinExistence type="predicted"/>
<sequence length="361" mass="38224">MTAPYLARATTDLATGYQPVLDATAQPWASPGSPVTLDVLTASVTEDESLSPRTQVELTVASTAAVRALDARAGIFLHLEAGYRYLDGVLDVHPWHAYLVVHELAPIPENGTVAITAYSLDTLMHLHQLHELYAEATPLDDFLEGAVLPEVIPSAWSALRAIDYGTVSPATPLTVRSMDPTIVAPPAEPLSAATEAAGAIWYADRTGLWRIAARATATGTPVHTLATGPGGTVTDYDPVLSFDGYANAVYLGYGDDSVGYAEQTTGPYRVAVAPRVTLAIKRGSLLSPSQSTRNAAALAVLRRVITYGRSEELVAAAALWVKPGDTVTIAPAGESSYARLVRRVSFRFPGGDMTLATRNPT</sequence>
<reference evidence="1" key="1">
    <citation type="submission" date="2024-06" db="EMBL/GenBank/DDBJ databases">
        <title>Complete genome sequence of the cellulolytic actinobacterium, Cellulosimicrobium ES-005.</title>
        <authorList>
            <person name="Matthews C.T."/>
            <person name="Underwood K.D."/>
            <person name="Ghanchi K.M."/>
            <person name="Fields S.D."/>
            <person name="Gardner S.G."/>
        </authorList>
    </citation>
    <scope>NUCLEOTIDE SEQUENCE</scope>
    <source>
        <strain evidence="1">ES-005</strain>
    </source>
</reference>
<dbReference type="RefSeq" id="WP_353708982.1">
    <property type="nucleotide sequence ID" value="NZ_CP159290.1"/>
</dbReference>
<evidence type="ECO:0008006" key="2">
    <source>
        <dbReference type="Google" id="ProtNLM"/>
    </source>
</evidence>
<evidence type="ECO:0000313" key="1">
    <source>
        <dbReference type="EMBL" id="XCH31365.1"/>
    </source>
</evidence>
<gene>
    <name evidence="1" type="ORF">ABRQ22_06675</name>
</gene>
<organism evidence="1">
    <name type="scientific">Cellulosimicrobium sp. ES-005</name>
    <dbReference type="NCBI Taxonomy" id="3163031"/>
    <lineage>
        <taxon>Bacteria</taxon>
        <taxon>Bacillati</taxon>
        <taxon>Actinomycetota</taxon>
        <taxon>Actinomycetes</taxon>
        <taxon>Micrococcales</taxon>
        <taxon>Promicromonosporaceae</taxon>
        <taxon>Cellulosimicrobium</taxon>
    </lineage>
</organism>
<dbReference type="EMBL" id="CP159290">
    <property type="protein sequence ID" value="XCH31365.1"/>
    <property type="molecule type" value="Genomic_DNA"/>
</dbReference>